<dbReference type="Proteomes" id="UP000580568">
    <property type="component" value="Unassembled WGS sequence"/>
</dbReference>
<protein>
    <submittedName>
        <fullName evidence="8">2-dehydro-3-deoxygluconokinase</fullName>
    </submittedName>
</protein>
<dbReference type="PANTHER" id="PTHR43085">
    <property type="entry name" value="HEXOKINASE FAMILY MEMBER"/>
    <property type="match status" value="1"/>
</dbReference>
<evidence type="ECO:0000256" key="6">
    <source>
        <dbReference type="RuleBase" id="RU003704"/>
    </source>
</evidence>
<dbReference type="InterPro" id="IPR029056">
    <property type="entry name" value="Ribokinase-like"/>
</dbReference>
<dbReference type="AlphaFoldDB" id="A0A6V8SKW5"/>
<evidence type="ECO:0000313" key="9">
    <source>
        <dbReference type="Proteomes" id="UP000580568"/>
    </source>
</evidence>
<dbReference type="InterPro" id="IPR002139">
    <property type="entry name" value="Ribo/fructo_kinase"/>
</dbReference>
<keyword evidence="2 6" id="KW-0808">Transferase</keyword>
<dbReference type="GO" id="GO:0006000">
    <property type="term" value="P:fructose metabolic process"/>
    <property type="evidence" value="ECO:0007669"/>
    <property type="project" value="UniProtKB-ARBA"/>
</dbReference>
<evidence type="ECO:0000256" key="4">
    <source>
        <dbReference type="ARBA" id="ARBA00022777"/>
    </source>
</evidence>
<dbReference type="CDD" id="cd01166">
    <property type="entry name" value="KdgK"/>
    <property type="match status" value="1"/>
</dbReference>
<dbReference type="Pfam" id="PF00294">
    <property type="entry name" value="PfkB"/>
    <property type="match status" value="1"/>
</dbReference>
<comment type="similarity">
    <text evidence="1 6">Belongs to the carbohydrate kinase PfkB family.</text>
</comment>
<dbReference type="EMBL" id="BLZR01000001">
    <property type="protein sequence ID" value="GFP77192.1"/>
    <property type="molecule type" value="Genomic_DNA"/>
</dbReference>
<keyword evidence="5" id="KW-0067">ATP-binding</keyword>
<keyword evidence="3" id="KW-0547">Nucleotide-binding</keyword>
<name>A0A6V8SKW5_9CLOT</name>
<dbReference type="RefSeq" id="WP_183278575.1">
    <property type="nucleotide sequence ID" value="NZ_BLZR01000001.1"/>
</dbReference>
<evidence type="ECO:0000256" key="3">
    <source>
        <dbReference type="ARBA" id="ARBA00022741"/>
    </source>
</evidence>
<sequence length="315" mass="33778">MEVLTFGETMVLFNPESNGPLRYVNSFGKSVGGADSNVAAALSRLGHDVAWFSKLGKDEFGRQILNVVRGEGVDTSRVKFDTEASTGIMFKERIGGDNPSVYYYRKGSAASRLSVEDIDVEYIKQAKIIHITGITPALSESARAMVFEILKIAKENGITVSFDPNIRLKLWTIEEAKPVLLEIAKMADIIFPGADEGGLLLGTTDEKEIAEKFIAMGAKIVAVKLGADGCYVADKDGGVYVSGFKIEKLVDTAGAGDGFAAGFLSGVLKGLNLSECGTQGNAVGAMATLVQGDMEAYPYEEQLMTFMGKKKVVDR</sequence>
<dbReference type="PROSITE" id="PS00584">
    <property type="entry name" value="PFKB_KINASES_2"/>
    <property type="match status" value="1"/>
</dbReference>
<dbReference type="GO" id="GO:0008865">
    <property type="term" value="F:fructokinase activity"/>
    <property type="evidence" value="ECO:0007669"/>
    <property type="project" value="UniProtKB-ARBA"/>
</dbReference>
<keyword evidence="9" id="KW-1185">Reference proteome</keyword>
<evidence type="ECO:0000259" key="7">
    <source>
        <dbReference type="Pfam" id="PF00294"/>
    </source>
</evidence>
<proteinExistence type="inferred from homology"/>
<evidence type="ECO:0000256" key="2">
    <source>
        <dbReference type="ARBA" id="ARBA00022679"/>
    </source>
</evidence>
<organism evidence="8 9">
    <name type="scientific">Clostridium fungisolvens</name>
    <dbReference type="NCBI Taxonomy" id="1604897"/>
    <lineage>
        <taxon>Bacteria</taxon>
        <taxon>Bacillati</taxon>
        <taxon>Bacillota</taxon>
        <taxon>Clostridia</taxon>
        <taxon>Eubacteriales</taxon>
        <taxon>Clostridiaceae</taxon>
        <taxon>Clostridium</taxon>
    </lineage>
</organism>
<reference evidence="8 9" key="1">
    <citation type="submission" date="2020-07" db="EMBL/GenBank/DDBJ databases">
        <title>A new beta-1,3-glucan-decomposing anaerobic bacterium isolated from anoxic soil subjected to biological soil disinfestation.</title>
        <authorList>
            <person name="Ueki A."/>
            <person name="Tonouchi A."/>
        </authorList>
    </citation>
    <scope>NUCLEOTIDE SEQUENCE [LARGE SCALE GENOMIC DNA]</scope>
    <source>
        <strain evidence="8 9">TW1</strain>
    </source>
</reference>
<accession>A0A6V8SKW5</accession>
<dbReference type="PRINTS" id="PR00990">
    <property type="entry name" value="RIBOKINASE"/>
</dbReference>
<keyword evidence="4 6" id="KW-0418">Kinase</keyword>
<dbReference type="InterPro" id="IPR050306">
    <property type="entry name" value="PfkB_Carbo_kinase"/>
</dbReference>
<evidence type="ECO:0000256" key="1">
    <source>
        <dbReference type="ARBA" id="ARBA00010688"/>
    </source>
</evidence>
<evidence type="ECO:0000313" key="8">
    <source>
        <dbReference type="EMBL" id="GFP77192.1"/>
    </source>
</evidence>
<gene>
    <name evidence="8" type="ORF">bsdtw1_03306</name>
</gene>
<dbReference type="GO" id="GO:0005524">
    <property type="term" value="F:ATP binding"/>
    <property type="evidence" value="ECO:0007669"/>
    <property type="project" value="UniProtKB-KW"/>
</dbReference>
<comment type="caution">
    <text evidence="8">The sequence shown here is derived from an EMBL/GenBank/DDBJ whole genome shotgun (WGS) entry which is preliminary data.</text>
</comment>
<dbReference type="Gene3D" id="3.40.1190.20">
    <property type="match status" value="1"/>
</dbReference>
<feature type="domain" description="Carbohydrate kinase PfkB" evidence="7">
    <location>
        <begin position="3"/>
        <end position="295"/>
    </location>
</feature>
<evidence type="ECO:0000256" key="5">
    <source>
        <dbReference type="ARBA" id="ARBA00022840"/>
    </source>
</evidence>
<dbReference type="PANTHER" id="PTHR43085:SF1">
    <property type="entry name" value="PSEUDOURIDINE KINASE-RELATED"/>
    <property type="match status" value="1"/>
</dbReference>
<dbReference type="SUPFAM" id="SSF53613">
    <property type="entry name" value="Ribokinase-like"/>
    <property type="match status" value="1"/>
</dbReference>
<dbReference type="InterPro" id="IPR002173">
    <property type="entry name" value="Carboh/pur_kinase_PfkB_CS"/>
</dbReference>
<dbReference type="InterPro" id="IPR011611">
    <property type="entry name" value="PfkB_dom"/>
</dbReference>